<gene>
    <name evidence="2" type="ORF">B1199_00180</name>
</gene>
<dbReference type="RefSeq" id="WP_086742125.1">
    <property type="nucleotide sequence ID" value="NZ_MWPV01000001.1"/>
</dbReference>
<dbReference type="InterPro" id="IPR049848">
    <property type="entry name" value="TapY2-like"/>
</dbReference>
<organism evidence="2 3">
    <name type="scientific">Pseudoalteromonas ulvae</name>
    <dbReference type="NCBI Taxonomy" id="107327"/>
    <lineage>
        <taxon>Bacteria</taxon>
        <taxon>Pseudomonadati</taxon>
        <taxon>Pseudomonadota</taxon>
        <taxon>Gammaproteobacteria</taxon>
        <taxon>Alteromonadales</taxon>
        <taxon>Pseudoalteromonadaceae</taxon>
        <taxon>Pseudoalteromonas</taxon>
    </lineage>
</organism>
<evidence type="ECO:0000313" key="3">
    <source>
        <dbReference type="Proteomes" id="UP000194841"/>
    </source>
</evidence>
<feature type="chain" id="PRO_5012941661" description="TonB C-terminal domain-containing protein" evidence="1">
    <location>
        <begin position="19"/>
        <end position="97"/>
    </location>
</feature>
<name>A0A244CT32_PSEDV</name>
<feature type="signal peptide" evidence="1">
    <location>
        <begin position="1"/>
        <end position="18"/>
    </location>
</feature>
<keyword evidence="1" id="KW-0732">Signal</keyword>
<dbReference type="EMBL" id="MWPV01000001">
    <property type="protein sequence ID" value="OUL58744.1"/>
    <property type="molecule type" value="Genomic_DNA"/>
</dbReference>
<protein>
    <recommendedName>
        <fullName evidence="4">TonB C-terminal domain-containing protein</fullName>
    </recommendedName>
</protein>
<reference evidence="2 3" key="1">
    <citation type="submission" date="2017-02" db="EMBL/GenBank/DDBJ databases">
        <title>Pseudoalteromonas ulvae TC14 Genome.</title>
        <authorList>
            <person name="Molmeret M."/>
        </authorList>
    </citation>
    <scope>NUCLEOTIDE SEQUENCE [LARGE SCALE GENOMIC DNA]</scope>
    <source>
        <strain evidence="2">TC14</strain>
    </source>
</reference>
<dbReference type="Proteomes" id="UP000194841">
    <property type="component" value="Unassembled WGS sequence"/>
</dbReference>
<dbReference type="AlphaFoldDB" id="A0A244CT32"/>
<keyword evidence="3" id="KW-1185">Reference proteome</keyword>
<sequence>MKYSIALALLVFIVGAHAKDQRYAYKCHVETIDKHQGIIDVMSKVNSDIAAIKLASKSKFSWPQQKKQAIAKVYQCIPASAKFSSVTVNKLDENTLR</sequence>
<evidence type="ECO:0000313" key="2">
    <source>
        <dbReference type="EMBL" id="OUL58744.1"/>
    </source>
</evidence>
<comment type="caution">
    <text evidence="2">The sequence shown here is derived from an EMBL/GenBank/DDBJ whole genome shotgun (WGS) entry which is preliminary data.</text>
</comment>
<accession>A0A244CT32</accession>
<dbReference type="NCBIfam" id="NF038109">
    <property type="entry name" value="tapY2_fam"/>
    <property type="match status" value="1"/>
</dbReference>
<evidence type="ECO:0000256" key="1">
    <source>
        <dbReference type="SAM" id="SignalP"/>
    </source>
</evidence>
<proteinExistence type="predicted"/>
<evidence type="ECO:0008006" key="4">
    <source>
        <dbReference type="Google" id="ProtNLM"/>
    </source>
</evidence>